<dbReference type="GO" id="GO:0000156">
    <property type="term" value="F:phosphorelay response regulator activity"/>
    <property type="evidence" value="ECO:0007669"/>
    <property type="project" value="InterPro"/>
</dbReference>
<dbReference type="PROSITE" id="PS50930">
    <property type="entry name" value="HTH_LYTTR"/>
    <property type="match status" value="1"/>
</dbReference>
<dbReference type="SMART" id="SM00850">
    <property type="entry name" value="LytTR"/>
    <property type="match status" value="1"/>
</dbReference>
<comment type="caution">
    <text evidence="6">The sequence shown here is derived from an EMBL/GenBank/DDBJ whole genome shotgun (WGS) entry which is preliminary data.</text>
</comment>
<dbReference type="Pfam" id="PF04397">
    <property type="entry name" value="LytTR"/>
    <property type="match status" value="1"/>
</dbReference>
<dbReference type="InterPro" id="IPR011006">
    <property type="entry name" value="CheY-like_superfamily"/>
</dbReference>
<protein>
    <recommendedName>
        <fullName evidence="1">Stage 0 sporulation protein A homolog</fullName>
    </recommendedName>
</protein>
<evidence type="ECO:0000313" key="6">
    <source>
        <dbReference type="EMBL" id="MBU9735079.1"/>
    </source>
</evidence>
<dbReference type="PANTHER" id="PTHR37299:SF1">
    <property type="entry name" value="STAGE 0 SPORULATION PROTEIN A HOMOLOG"/>
    <property type="match status" value="1"/>
</dbReference>
<reference evidence="6" key="1">
    <citation type="submission" date="2021-06" db="EMBL/GenBank/DDBJ databases">
        <title>Description of novel taxa of the family Lachnospiraceae.</title>
        <authorList>
            <person name="Chaplin A.V."/>
            <person name="Sokolova S.R."/>
            <person name="Pikina A.P."/>
            <person name="Korzhanova M."/>
            <person name="Belova V."/>
            <person name="Korostin D."/>
            <person name="Efimov B.A."/>
        </authorList>
    </citation>
    <scope>NUCLEOTIDE SEQUENCE</scope>
    <source>
        <strain evidence="6">ASD5720</strain>
    </source>
</reference>
<evidence type="ECO:0000256" key="1">
    <source>
        <dbReference type="ARBA" id="ARBA00018672"/>
    </source>
</evidence>
<sequence>MKIAICEDVSKDEVILRSYLSRYAAAHGLCVIIDGYNGPEEFLLAQPQNYYDIIFLNIFFTESHLNGIELAVEIRDKQVMSLLVFVSDSTDYAYESYDIGAVHYLLKPIAFTGFSKAMNRCVNLLEDYGHTIYIKLAGGPQLKLWQRDIMYIESFDRIAVIHTQGGTYQVYLRMKELSSMLDPILFVRVQRSYIVNLRFIQNLKSNFVVLKNGMQISLGRSLRDSVKKKYQEYLQILSGQIDPTAI</sequence>
<gene>
    <name evidence="6" type="ORF">KTH89_00925</name>
</gene>
<dbReference type="SMART" id="SM00448">
    <property type="entry name" value="REC"/>
    <property type="match status" value="1"/>
</dbReference>
<keyword evidence="6" id="KW-0238">DNA-binding</keyword>
<dbReference type="EMBL" id="JAHQCW010000001">
    <property type="protein sequence ID" value="MBU9735079.1"/>
    <property type="molecule type" value="Genomic_DNA"/>
</dbReference>
<name>A0A949NDF2_9FIRM</name>
<dbReference type="GO" id="GO:0003677">
    <property type="term" value="F:DNA binding"/>
    <property type="evidence" value="ECO:0007669"/>
    <property type="project" value="UniProtKB-KW"/>
</dbReference>
<keyword evidence="7" id="KW-1185">Reference proteome</keyword>
<dbReference type="SUPFAM" id="SSF52172">
    <property type="entry name" value="CheY-like"/>
    <property type="match status" value="1"/>
</dbReference>
<dbReference type="PROSITE" id="PS50110">
    <property type="entry name" value="RESPONSE_REGULATORY"/>
    <property type="match status" value="1"/>
</dbReference>
<dbReference type="PANTHER" id="PTHR37299">
    <property type="entry name" value="TRANSCRIPTIONAL REGULATOR-RELATED"/>
    <property type="match status" value="1"/>
</dbReference>
<evidence type="ECO:0000256" key="3">
    <source>
        <dbReference type="PROSITE-ProRule" id="PRU00169"/>
    </source>
</evidence>
<dbReference type="InterPro" id="IPR001789">
    <property type="entry name" value="Sig_transdc_resp-reg_receiver"/>
</dbReference>
<evidence type="ECO:0000259" key="4">
    <source>
        <dbReference type="PROSITE" id="PS50110"/>
    </source>
</evidence>
<organism evidence="6 7">
    <name type="scientific">Diplocloster agilis</name>
    <dbReference type="NCBI Taxonomy" id="2850323"/>
    <lineage>
        <taxon>Bacteria</taxon>
        <taxon>Bacillati</taxon>
        <taxon>Bacillota</taxon>
        <taxon>Clostridia</taxon>
        <taxon>Lachnospirales</taxon>
        <taxon>Lachnospiraceae</taxon>
        <taxon>Diplocloster</taxon>
    </lineage>
</organism>
<evidence type="ECO:0000256" key="2">
    <source>
        <dbReference type="ARBA" id="ARBA00024867"/>
    </source>
</evidence>
<dbReference type="Gene3D" id="3.40.50.2300">
    <property type="match status" value="1"/>
</dbReference>
<feature type="domain" description="Response regulatory" evidence="4">
    <location>
        <begin position="2"/>
        <end position="122"/>
    </location>
</feature>
<dbReference type="Proteomes" id="UP000712157">
    <property type="component" value="Unassembled WGS sequence"/>
</dbReference>
<proteinExistence type="predicted"/>
<dbReference type="AlphaFoldDB" id="A0A949NDF2"/>
<dbReference type="Gene3D" id="2.40.50.1020">
    <property type="entry name" value="LytTr DNA-binding domain"/>
    <property type="match status" value="1"/>
</dbReference>
<accession>A0A949NDF2</accession>
<evidence type="ECO:0000313" key="7">
    <source>
        <dbReference type="Proteomes" id="UP000712157"/>
    </source>
</evidence>
<comment type="caution">
    <text evidence="3">Lacks conserved residue(s) required for the propagation of feature annotation.</text>
</comment>
<dbReference type="InterPro" id="IPR007492">
    <property type="entry name" value="LytTR_DNA-bd_dom"/>
</dbReference>
<comment type="function">
    <text evidence="2">May play the central regulatory role in sporulation. It may be an element of the effector pathway responsible for the activation of sporulation genes in response to nutritional stress. Spo0A may act in concert with spo0H (a sigma factor) to control the expression of some genes that are critical to the sporulation process.</text>
</comment>
<dbReference type="InterPro" id="IPR046947">
    <property type="entry name" value="LytR-like"/>
</dbReference>
<evidence type="ECO:0000259" key="5">
    <source>
        <dbReference type="PROSITE" id="PS50930"/>
    </source>
</evidence>
<feature type="domain" description="HTH LytTR-type" evidence="5">
    <location>
        <begin position="132"/>
        <end position="232"/>
    </location>
</feature>
<dbReference type="RefSeq" id="WP_238720293.1">
    <property type="nucleotide sequence ID" value="NZ_JAHQCW010000001.1"/>
</dbReference>